<gene>
    <name evidence="1" type="ORF">FYC62_03625</name>
</gene>
<dbReference type="AlphaFoldDB" id="A0A5C0VI09"/>
<keyword evidence="2" id="KW-1185">Reference proteome</keyword>
<dbReference type="Proteomes" id="UP000323653">
    <property type="component" value="Chromosome"/>
</dbReference>
<evidence type="ECO:0000313" key="2">
    <source>
        <dbReference type="Proteomes" id="UP000323653"/>
    </source>
</evidence>
<sequence>MQEFRNISVSEEEKNKWLGEQHKKELCVFLKYQETLIHDLIFSYHYHKKERVYDLVIQENQIFYKTADSGYFIVHYQIGFFNACADLDYHAPEKMKIDFNFTDTTLQLKGEYIPEREPDEI</sequence>
<dbReference type="KEGG" id="pej:FYC62_03625"/>
<proteinExistence type="predicted"/>
<dbReference type="EMBL" id="CP043329">
    <property type="protein sequence ID" value="QEK50860.1"/>
    <property type="molecule type" value="Genomic_DNA"/>
</dbReference>
<evidence type="ECO:0000313" key="1">
    <source>
        <dbReference type="EMBL" id="QEK50860.1"/>
    </source>
</evidence>
<organism evidence="1 2">
    <name type="scientific">Pedobacter aquae</name>
    <dbReference type="NCBI Taxonomy" id="2605747"/>
    <lineage>
        <taxon>Bacteria</taxon>
        <taxon>Pseudomonadati</taxon>
        <taxon>Bacteroidota</taxon>
        <taxon>Sphingobacteriia</taxon>
        <taxon>Sphingobacteriales</taxon>
        <taxon>Sphingobacteriaceae</taxon>
        <taxon>Pedobacter</taxon>
    </lineage>
</organism>
<reference evidence="1 2" key="1">
    <citation type="submission" date="2019-08" db="EMBL/GenBank/DDBJ databases">
        <title>Pedobacter sp. nov., isolated from Han river, South Korea.</title>
        <authorList>
            <person name="Lee D.-H."/>
            <person name="Kim Y.-S."/>
            <person name="Hwang E.-M."/>
            <person name="Le Tran T.C."/>
            <person name="Cha C.-J."/>
        </authorList>
    </citation>
    <scope>NUCLEOTIDE SEQUENCE [LARGE SCALE GENOMIC DNA]</scope>
    <source>
        <strain evidence="1 2">CJ43</strain>
    </source>
</reference>
<dbReference type="RefSeq" id="WP_149073952.1">
    <property type="nucleotide sequence ID" value="NZ_CP043329.1"/>
</dbReference>
<accession>A0A5C0VI09</accession>
<protein>
    <submittedName>
        <fullName evidence="1">Uncharacterized protein</fullName>
    </submittedName>
</protein>
<name>A0A5C0VI09_9SPHI</name>